<dbReference type="EMBL" id="JAAAID010004202">
    <property type="protein sequence ID" value="KAF9993913.1"/>
    <property type="molecule type" value="Genomic_DNA"/>
</dbReference>
<dbReference type="OrthoDB" id="10407054at2759"/>
<keyword evidence="2" id="KW-1185">Reference proteome</keyword>
<dbReference type="AlphaFoldDB" id="A0A9P6SRL6"/>
<name>A0A9P6SRL6_9FUNG</name>
<evidence type="ECO:0000313" key="1">
    <source>
        <dbReference type="EMBL" id="KAF9993913.1"/>
    </source>
</evidence>
<accession>A0A9P6SRL6</accession>
<organism evidence="1 2">
    <name type="scientific">Entomortierella chlamydospora</name>
    <dbReference type="NCBI Taxonomy" id="101097"/>
    <lineage>
        <taxon>Eukaryota</taxon>
        <taxon>Fungi</taxon>
        <taxon>Fungi incertae sedis</taxon>
        <taxon>Mucoromycota</taxon>
        <taxon>Mortierellomycotina</taxon>
        <taxon>Mortierellomycetes</taxon>
        <taxon>Mortierellales</taxon>
        <taxon>Mortierellaceae</taxon>
        <taxon>Entomortierella</taxon>
    </lineage>
</organism>
<proteinExistence type="predicted"/>
<protein>
    <submittedName>
        <fullName evidence="1">Uncharacterized protein</fullName>
    </submittedName>
</protein>
<comment type="caution">
    <text evidence="1">The sequence shown here is derived from an EMBL/GenBank/DDBJ whole genome shotgun (WGS) entry which is preliminary data.</text>
</comment>
<sequence>MIEPASFGAAASGALALASAIVGTDNKHGKIRATEHRLNMYTTIIATHIVATDPDTRSEIAALSKTIQKLHTALNEKGRSGLSRLVKPNVRFNDILSEIAALDGRLMTLLQYSNVTPPAMMRVSDWFRQMEANSPPKLNEILTQIAQLLQALMENSVVTLRTNPRAIEYLEPHRNLPNIPWISGRDLHVARNQRAVVDQLQLKFKSRNL</sequence>
<evidence type="ECO:0000313" key="2">
    <source>
        <dbReference type="Proteomes" id="UP000703661"/>
    </source>
</evidence>
<dbReference type="Proteomes" id="UP000703661">
    <property type="component" value="Unassembled WGS sequence"/>
</dbReference>
<reference evidence="1" key="1">
    <citation type="journal article" date="2020" name="Fungal Divers.">
        <title>Resolving the Mortierellaceae phylogeny through synthesis of multi-gene phylogenetics and phylogenomics.</title>
        <authorList>
            <person name="Vandepol N."/>
            <person name="Liber J."/>
            <person name="Desiro A."/>
            <person name="Na H."/>
            <person name="Kennedy M."/>
            <person name="Barry K."/>
            <person name="Grigoriev I.V."/>
            <person name="Miller A.N."/>
            <person name="O'Donnell K."/>
            <person name="Stajich J.E."/>
            <person name="Bonito G."/>
        </authorList>
    </citation>
    <scope>NUCLEOTIDE SEQUENCE</scope>
    <source>
        <strain evidence="1">NRRL 2769</strain>
    </source>
</reference>
<gene>
    <name evidence="1" type="ORF">BGZ80_007996</name>
</gene>